<dbReference type="PRINTS" id="PR00420">
    <property type="entry name" value="RNGMNOXGNASE"/>
</dbReference>
<sequence>MTGTAGEDVDALDVSEVSEVSESFERPESSEGPGVPEVVVAGAGPVGLTAALVLARRGVAATVLEAGEELSAESRASTFHPPTLEMLHDLGVLPALLERGLVTRTFQYRDRSGGVLAELDLGLLAGDTPYPFRVQCEQSKLTPILLRELAGLAEVRFGHRVTGVAARAGGVVVETSRGPVRGGWLIAADGAHSAVRRALGVPFEGVTYPERFLVASTDEDLTELLPGLGPVAYVSDPVEWLVLLRTPDHWRVLLPTPSGTPDAAELGRLAARLRGVADPGRDWKVAHASIYRVHQRVAARFRQGRVLLAGDAAHVNNPLGGMGMNSGIHDAVEMGAALAGLLTASGPYGGRLARLKAVAARRRAVALDHVQRVSHANWERIRSGATRAEELRALAADPAAAREHLLRSSMISTFRPGDPE</sequence>
<keyword evidence="1" id="KW-0560">Oxidoreductase</keyword>
<dbReference type="Pfam" id="PF01494">
    <property type="entry name" value="FAD_binding_3"/>
    <property type="match status" value="1"/>
</dbReference>
<evidence type="ECO:0000313" key="5">
    <source>
        <dbReference type="Proteomes" id="UP000616724"/>
    </source>
</evidence>
<dbReference type="PANTHER" id="PTHR43476">
    <property type="entry name" value="3-(3-HYDROXY-PHENYL)PROPIONATE/3-HYDROXYCINNAMIC ACID HYDROXYLASE"/>
    <property type="match status" value="1"/>
</dbReference>
<dbReference type="Proteomes" id="UP000616724">
    <property type="component" value="Unassembled WGS sequence"/>
</dbReference>
<evidence type="ECO:0000256" key="1">
    <source>
        <dbReference type="ARBA" id="ARBA00023002"/>
    </source>
</evidence>
<dbReference type="Gene3D" id="3.50.50.60">
    <property type="entry name" value="FAD/NAD(P)-binding domain"/>
    <property type="match status" value="1"/>
</dbReference>
<feature type="region of interest" description="Disordered" evidence="2">
    <location>
        <begin position="1"/>
        <end position="36"/>
    </location>
</feature>
<organism evidence="4 5">
    <name type="scientific">Planobispora longispora</name>
    <dbReference type="NCBI Taxonomy" id="28887"/>
    <lineage>
        <taxon>Bacteria</taxon>
        <taxon>Bacillati</taxon>
        <taxon>Actinomycetota</taxon>
        <taxon>Actinomycetes</taxon>
        <taxon>Streptosporangiales</taxon>
        <taxon>Streptosporangiaceae</taxon>
        <taxon>Planobispora</taxon>
    </lineage>
</organism>
<dbReference type="InterPro" id="IPR036188">
    <property type="entry name" value="FAD/NAD-bd_sf"/>
</dbReference>
<gene>
    <name evidence="4" type="ORF">Plo01_78250</name>
</gene>
<proteinExistence type="predicted"/>
<dbReference type="SUPFAM" id="SSF51905">
    <property type="entry name" value="FAD/NAD(P)-binding domain"/>
    <property type="match status" value="1"/>
</dbReference>
<accession>A0A8J3RWH6</accession>
<dbReference type="RefSeq" id="WP_203895789.1">
    <property type="nucleotide sequence ID" value="NZ_BOOH01000076.1"/>
</dbReference>
<evidence type="ECO:0000259" key="3">
    <source>
        <dbReference type="Pfam" id="PF01494"/>
    </source>
</evidence>
<evidence type="ECO:0000256" key="2">
    <source>
        <dbReference type="SAM" id="MobiDB-lite"/>
    </source>
</evidence>
<evidence type="ECO:0000313" key="4">
    <source>
        <dbReference type="EMBL" id="GIH81396.1"/>
    </source>
</evidence>
<dbReference type="InterPro" id="IPR050631">
    <property type="entry name" value="PheA/TfdB_FAD_monoxygenase"/>
</dbReference>
<dbReference type="Gene3D" id="3.30.70.2450">
    <property type="match status" value="1"/>
</dbReference>
<protein>
    <recommendedName>
        <fullName evidence="3">FAD-binding domain-containing protein</fullName>
    </recommendedName>
</protein>
<reference evidence="4 5" key="1">
    <citation type="submission" date="2021-01" db="EMBL/GenBank/DDBJ databases">
        <title>Whole genome shotgun sequence of Planobispora longispora NBRC 13918.</title>
        <authorList>
            <person name="Komaki H."/>
            <person name="Tamura T."/>
        </authorList>
    </citation>
    <scope>NUCLEOTIDE SEQUENCE [LARGE SCALE GENOMIC DNA]</scope>
    <source>
        <strain evidence="4 5">NBRC 13918</strain>
    </source>
</reference>
<keyword evidence="5" id="KW-1185">Reference proteome</keyword>
<name>A0A8J3RWH6_9ACTN</name>
<dbReference type="AlphaFoldDB" id="A0A8J3RWH6"/>
<dbReference type="EMBL" id="BOOH01000076">
    <property type="protein sequence ID" value="GIH81396.1"/>
    <property type="molecule type" value="Genomic_DNA"/>
</dbReference>
<feature type="domain" description="FAD-binding" evidence="3">
    <location>
        <begin position="37"/>
        <end position="371"/>
    </location>
</feature>
<dbReference type="GO" id="GO:0016491">
    <property type="term" value="F:oxidoreductase activity"/>
    <property type="evidence" value="ECO:0007669"/>
    <property type="project" value="UniProtKB-KW"/>
</dbReference>
<dbReference type="PANTHER" id="PTHR43476:SF5">
    <property type="entry name" value="FAD-DEPENDENT MONOOXYGENASE"/>
    <property type="match status" value="1"/>
</dbReference>
<comment type="caution">
    <text evidence="4">The sequence shown here is derived from an EMBL/GenBank/DDBJ whole genome shotgun (WGS) entry which is preliminary data.</text>
</comment>
<dbReference type="GO" id="GO:0071949">
    <property type="term" value="F:FAD binding"/>
    <property type="evidence" value="ECO:0007669"/>
    <property type="project" value="InterPro"/>
</dbReference>
<dbReference type="InterPro" id="IPR002938">
    <property type="entry name" value="FAD-bd"/>
</dbReference>